<evidence type="ECO:0000313" key="1">
    <source>
        <dbReference type="EMBL" id="KHJ96679.1"/>
    </source>
</evidence>
<gene>
    <name evidence="1" type="ORF">OESDEN_03351</name>
</gene>
<name>A0A0B1THH8_OESDE</name>
<proteinExistence type="predicted"/>
<dbReference type="OrthoDB" id="7777654at2759"/>
<reference evidence="1 2" key="1">
    <citation type="submission" date="2014-03" db="EMBL/GenBank/DDBJ databases">
        <title>Draft genome of the hookworm Oesophagostomum dentatum.</title>
        <authorList>
            <person name="Mitreva M."/>
        </authorList>
    </citation>
    <scope>NUCLEOTIDE SEQUENCE [LARGE SCALE GENOMIC DNA]</scope>
    <source>
        <strain evidence="1 2">OD-Hann</strain>
    </source>
</reference>
<sequence length="290" mass="31604">MQIQRILFASAEYSNKSMGLMNGALLSGQMAATLAKSRLPDLEGSGEGSSEINNELPTIARLSDDASERTLVNLLPVVPHSSAFEYRTSTHYPPTNPIETSTFTHFSFGNTVGEDGSGTTEDLGNTLLNDAEVESSAPNSSFLYQTSTQYPPSSTMDMSTITHFSFGNAEPPRPFIPPEIVPNPNITTIPPPTTTERTTFTPVNPSRITTPFSYHTSTLYSPLQALETTTYKHFSYGDKTGAEPGTTKQQDTIARNPVDAEIVRNLKDTADELKPGKLTEECNLEVKMIK</sequence>
<dbReference type="EMBL" id="KN549610">
    <property type="protein sequence ID" value="KHJ96679.1"/>
    <property type="molecule type" value="Genomic_DNA"/>
</dbReference>
<dbReference type="Proteomes" id="UP000053660">
    <property type="component" value="Unassembled WGS sequence"/>
</dbReference>
<evidence type="ECO:0000313" key="2">
    <source>
        <dbReference type="Proteomes" id="UP000053660"/>
    </source>
</evidence>
<accession>A0A0B1THH8</accession>
<dbReference type="AlphaFoldDB" id="A0A0B1THH8"/>
<organism evidence="1 2">
    <name type="scientific">Oesophagostomum dentatum</name>
    <name type="common">Nodular worm</name>
    <dbReference type="NCBI Taxonomy" id="61180"/>
    <lineage>
        <taxon>Eukaryota</taxon>
        <taxon>Metazoa</taxon>
        <taxon>Ecdysozoa</taxon>
        <taxon>Nematoda</taxon>
        <taxon>Chromadorea</taxon>
        <taxon>Rhabditida</taxon>
        <taxon>Rhabditina</taxon>
        <taxon>Rhabditomorpha</taxon>
        <taxon>Strongyloidea</taxon>
        <taxon>Strongylidae</taxon>
        <taxon>Oesophagostomum</taxon>
    </lineage>
</organism>
<keyword evidence="2" id="KW-1185">Reference proteome</keyword>
<protein>
    <submittedName>
        <fullName evidence="1">Uncharacterized protein</fullName>
    </submittedName>
</protein>